<gene>
    <name evidence="2" type="ORF">ARMGADRAFT_1008781</name>
</gene>
<dbReference type="EMBL" id="KZ293648">
    <property type="protein sequence ID" value="PBK98349.1"/>
    <property type="molecule type" value="Genomic_DNA"/>
</dbReference>
<name>A0A2H3DSZ2_ARMGA</name>
<dbReference type="InParanoid" id="A0A2H3DSZ2"/>
<organism evidence="2 3">
    <name type="scientific">Armillaria gallica</name>
    <name type="common">Bulbous honey fungus</name>
    <name type="synonym">Armillaria bulbosa</name>
    <dbReference type="NCBI Taxonomy" id="47427"/>
    <lineage>
        <taxon>Eukaryota</taxon>
        <taxon>Fungi</taxon>
        <taxon>Dikarya</taxon>
        <taxon>Basidiomycota</taxon>
        <taxon>Agaricomycotina</taxon>
        <taxon>Agaricomycetes</taxon>
        <taxon>Agaricomycetidae</taxon>
        <taxon>Agaricales</taxon>
        <taxon>Marasmiineae</taxon>
        <taxon>Physalacriaceae</taxon>
        <taxon>Armillaria</taxon>
    </lineage>
</organism>
<dbReference type="AlphaFoldDB" id="A0A2H3DSZ2"/>
<evidence type="ECO:0000313" key="3">
    <source>
        <dbReference type="Proteomes" id="UP000217790"/>
    </source>
</evidence>
<accession>A0A2H3DSZ2</accession>
<keyword evidence="3" id="KW-1185">Reference proteome</keyword>
<reference evidence="3" key="1">
    <citation type="journal article" date="2017" name="Nat. Ecol. Evol.">
        <title>Genome expansion and lineage-specific genetic innovations in the forest pathogenic fungi Armillaria.</title>
        <authorList>
            <person name="Sipos G."/>
            <person name="Prasanna A.N."/>
            <person name="Walter M.C."/>
            <person name="O'Connor E."/>
            <person name="Balint B."/>
            <person name="Krizsan K."/>
            <person name="Kiss B."/>
            <person name="Hess J."/>
            <person name="Varga T."/>
            <person name="Slot J."/>
            <person name="Riley R."/>
            <person name="Boka B."/>
            <person name="Rigling D."/>
            <person name="Barry K."/>
            <person name="Lee J."/>
            <person name="Mihaltcheva S."/>
            <person name="LaButti K."/>
            <person name="Lipzen A."/>
            <person name="Waldron R."/>
            <person name="Moloney N.M."/>
            <person name="Sperisen C."/>
            <person name="Kredics L."/>
            <person name="Vagvoelgyi C."/>
            <person name="Patrignani A."/>
            <person name="Fitzpatrick D."/>
            <person name="Nagy I."/>
            <person name="Doyle S."/>
            <person name="Anderson J.B."/>
            <person name="Grigoriev I.V."/>
            <person name="Gueldener U."/>
            <person name="Muensterkoetter M."/>
            <person name="Nagy L.G."/>
        </authorList>
    </citation>
    <scope>NUCLEOTIDE SEQUENCE [LARGE SCALE GENOMIC DNA]</scope>
    <source>
        <strain evidence="3">Ar21-2</strain>
    </source>
</reference>
<evidence type="ECO:0000256" key="1">
    <source>
        <dbReference type="SAM" id="MobiDB-lite"/>
    </source>
</evidence>
<sequence length="68" mass="7187">MAETLWTPTTLSVIRPPSLHQPTATQGGTRSPCLSVCKIIPHFPPRAISTSASTPNQGVDTSSARRSS</sequence>
<evidence type="ECO:0000313" key="2">
    <source>
        <dbReference type="EMBL" id="PBK98349.1"/>
    </source>
</evidence>
<protein>
    <submittedName>
        <fullName evidence="2">Uncharacterized protein</fullName>
    </submittedName>
</protein>
<dbReference type="Proteomes" id="UP000217790">
    <property type="component" value="Unassembled WGS sequence"/>
</dbReference>
<proteinExistence type="predicted"/>
<feature type="compositionally biased region" description="Polar residues" evidence="1">
    <location>
        <begin position="48"/>
        <end position="68"/>
    </location>
</feature>
<feature type="region of interest" description="Disordered" evidence="1">
    <location>
        <begin position="45"/>
        <end position="68"/>
    </location>
</feature>